<comment type="caution">
    <text evidence="10">The sequence shown here is derived from an EMBL/GenBank/DDBJ whole genome shotgun (WGS) entry which is preliminary data.</text>
</comment>
<dbReference type="Proteomes" id="UP001157017">
    <property type="component" value="Unassembled WGS sequence"/>
</dbReference>
<keyword evidence="5" id="KW-0732">Signal</keyword>
<dbReference type="SUPFAM" id="SSF54909">
    <property type="entry name" value="Dimeric alpha+beta barrel"/>
    <property type="match status" value="1"/>
</dbReference>
<evidence type="ECO:0000256" key="1">
    <source>
        <dbReference type="ARBA" id="ARBA00001970"/>
    </source>
</evidence>
<dbReference type="Pfam" id="PF20628">
    <property type="entry name" value="Dyp_perox_C"/>
    <property type="match status" value="1"/>
</dbReference>
<evidence type="ECO:0000256" key="7">
    <source>
        <dbReference type="ARBA" id="ARBA00023004"/>
    </source>
</evidence>
<dbReference type="InterPro" id="IPR048328">
    <property type="entry name" value="Dyp_perox_C"/>
</dbReference>
<reference evidence="11" key="1">
    <citation type="journal article" date="2019" name="Int. J. Syst. Evol. Microbiol.">
        <title>The Global Catalogue of Microorganisms (GCM) 10K type strain sequencing project: providing services to taxonomists for standard genome sequencing and annotation.</title>
        <authorList>
            <consortium name="The Broad Institute Genomics Platform"/>
            <consortium name="The Broad Institute Genome Sequencing Center for Infectious Disease"/>
            <person name="Wu L."/>
            <person name="Ma J."/>
        </authorList>
    </citation>
    <scope>NUCLEOTIDE SEQUENCE [LARGE SCALE GENOMIC DNA]</scope>
    <source>
        <strain evidence="11">NBRC 108730</strain>
    </source>
</reference>
<comment type="similarity">
    <text evidence="8">Belongs to the DyP-type peroxidase family.</text>
</comment>
<organism evidence="10 11">
    <name type="scientific">Angustibacter aerolatus</name>
    <dbReference type="NCBI Taxonomy" id="1162965"/>
    <lineage>
        <taxon>Bacteria</taxon>
        <taxon>Bacillati</taxon>
        <taxon>Actinomycetota</taxon>
        <taxon>Actinomycetes</taxon>
        <taxon>Kineosporiales</taxon>
        <taxon>Kineosporiaceae</taxon>
    </lineage>
</organism>
<evidence type="ECO:0000313" key="10">
    <source>
        <dbReference type="EMBL" id="GMA88324.1"/>
    </source>
</evidence>
<sequence>MRLASPQANGGLQILRRGFSYTDGIDEGGLLDAGLFFIAFQRDPEHFITLQRRLGTHDALNEYIKHVGSGVWAVPPGLPDDTRTWADHLFA</sequence>
<keyword evidence="7" id="KW-0408">Iron</keyword>
<proteinExistence type="inferred from homology"/>
<protein>
    <recommendedName>
        <fullName evidence="9">Dyp-type peroxidase C-terminal domain-containing protein</fullName>
    </recommendedName>
</protein>
<evidence type="ECO:0000256" key="4">
    <source>
        <dbReference type="ARBA" id="ARBA00022723"/>
    </source>
</evidence>
<feature type="domain" description="Dyp-type peroxidase C-terminal" evidence="9">
    <location>
        <begin position="2"/>
        <end position="77"/>
    </location>
</feature>
<evidence type="ECO:0000256" key="6">
    <source>
        <dbReference type="ARBA" id="ARBA00023002"/>
    </source>
</evidence>
<evidence type="ECO:0000259" key="9">
    <source>
        <dbReference type="Pfam" id="PF20628"/>
    </source>
</evidence>
<dbReference type="InterPro" id="IPR011008">
    <property type="entry name" value="Dimeric_a/b-barrel"/>
</dbReference>
<dbReference type="EMBL" id="BSUZ01000001">
    <property type="protein sequence ID" value="GMA88324.1"/>
    <property type="molecule type" value="Genomic_DNA"/>
</dbReference>
<evidence type="ECO:0000256" key="5">
    <source>
        <dbReference type="ARBA" id="ARBA00022729"/>
    </source>
</evidence>
<accession>A0ABQ6JMH1</accession>
<keyword evidence="6" id="KW-0560">Oxidoreductase</keyword>
<evidence type="ECO:0000256" key="8">
    <source>
        <dbReference type="ARBA" id="ARBA00025737"/>
    </source>
</evidence>
<keyword evidence="3" id="KW-0349">Heme</keyword>
<dbReference type="InterPro" id="IPR006314">
    <property type="entry name" value="Dyp_peroxidase"/>
</dbReference>
<name>A0ABQ6JMH1_9ACTN</name>
<keyword evidence="2" id="KW-0575">Peroxidase</keyword>
<dbReference type="PANTHER" id="PTHR30521:SF4">
    <property type="entry name" value="DEFERROCHELATASE"/>
    <property type="match status" value="1"/>
</dbReference>
<comment type="cofactor">
    <cofactor evidence="1">
        <name>heme b</name>
        <dbReference type="ChEBI" id="CHEBI:60344"/>
    </cofactor>
</comment>
<evidence type="ECO:0000256" key="2">
    <source>
        <dbReference type="ARBA" id="ARBA00022559"/>
    </source>
</evidence>
<gene>
    <name evidence="10" type="ORF">GCM10025868_35740</name>
</gene>
<keyword evidence="4" id="KW-0479">Metal-binding</keyword>
<evidence type="ECO:0000313" key="11">
    <source>
        <dbReference type="Proteomes" id="UP001157017"/>
    </source>
</evidence>
<keyword evidence="11" id="KW-1185">Reference proteome</keyword>
<dbReference type="PANTHER" id="PTHR30521">
    <property type="entry name" value="DEFERROCHELATASE/PEROXIDASE"/>
    <property type="match status" value="1"/>
</dbReference>
<evidence type="ECO:0000256" key="3">
    <source>
        <dbReference type="ARBA" id="ARBA00022617"/>
    </source>
</evidence>